<organism evidence="9">
    <name type="scientific">Oppiella nova</name>
    <dbReference type="NCBI Taxonomy" id="334625"/>
    <lineage>
        <taxon>Eukaryota</taxon>
        <taxon>Metazoa</taxon>
        <taxon>Ecdysozoa</taxon>
        <taxon>Arthropoda</taxon>
        <taxon>Chelicerata</taxon>
        <taxon>Arachnida</taxon>
        <taxon>Acari</taxon>
        <taxon>Acariformes</taxon>
        <taxon>Sarcoptiformes</taxon>
        <taxon>Oribatida</taxon>
        <taxon>Brachypylina</taxon>
        <taxon>Oppioidea</taxon>
        <taxon>Oppiidae</taxon>
        <taxon>Oppiella</taxon>
    </lineage>
</organism>
<keyword evidence="6" id="KW-0539">Nucleus</keyword>
<dbReference type="AlphaFoldDB" id="A0A7R9QD27"/>
<name>A0A7R9QD27_9ACAR</name>
<feature type="region of interest" description="Disordered" evidence="7">
    <location>
        <begin position="85"/>
        <end position="107"/>
    </location>
</feature>
<keyword evidence="5" id="KW-0694">RNA-binding</keyword>
<evidence type="ECO:0000256" key="1">
    <source>
        <dbReference type="ARBA" id="ARBA00004123"/>
    </source>
</evidence>
<dbReference type="InterPro" id="IPR039900">
    <property type="entry name" value="Pat1-like"/>
</dbReference>
<keyword evidence="10" id="KW-1185">Reference proteome</keyword>
<dbReference type="GO" id="GO:0005634">
    <property type="term" value="C:nucleus"/>
    <property type="evidence" value="ECO:0007669"/>
    <property type="project" value="UniProtKB-SubCell"/>
</dbReference>
<evidence type="ECO:0000256" key="7">
    <source>
        <dbReference type="SAM" id="MobiDB-lite"/>
    </source>
</evidence>
<reference evidence="9" key="1">
    <citation type="submission" date="2020-11" db="EMBL/GenBank/DDBJ databases">
        <authorList>
            <person name="Tran Van P."/>
        </authorList>
    </citation>
    <scope>NUCLEOTIDE SEQUENCE</scope>
</reference>
<feature type="domain" description="mRNA decay factor PAT1" evidence="8">
    <location>
        <begin position="114"/>
        <end position="194"/>
    </location>
</feature>
<keyword evidence="4" id="KW-0963">Cytoplasm</keyword>
<dbReference type="GO" id="GO:0033962">
    <property type="term" value="P:P-body assembly"/>
    <property type="evidence" value="ECO:0007669"/>
    <property type="project" value="TreeGrafter"/>
</dbReference>
<evidence type="ECO:0000256" key="4">
    <source>
        <dbReference type="ARBA" id="ARBA00022490"/>
    </source>
</evidence>
<evidence type="ECO:0000256" key="2">
    <source>
        <dbReference type="ARBA" id="ARBA00004201"/>
    </source>
</evidence>
<dbReference type="Pfam" id="PF09770">
    <property type="entry name" value="PAT1"/>
    <property type="match status" value="1"/>
</dbReference>
<comment type="similarity">
    <text evidence="3">Belongs to the PAT1 family.</text>
</comment>
<evidence type="ECO:0000259" key="8">
    <source>
        <dbReference type="Pfam" id="PF09770"/>
    </source>
</evidence>
<sequence length="383" mass="44916">MQLQHQFHQQRHHQNYQNNFRHQNRYHENYDNEDDYSGLMTQREKEWLIKIQQFQTELKDPYVDDYYYVTYISRQIAAKAASDKDKKTTPSLLLPERPKTVSESESVKYTPEQFEGTLGKIQVSNVNCPRKLLDCPLSKTSVATDDTNSDNKIIVNKSEVQRFRKLLLDIEKLYVVLINIDDEDKRIGALPPDAQIPHLETRKQLSDKLFRGLTNETNDKINPEVIQIKKGLFLLFRSLSYLSDENQRAVIMSDLLNANNFRQHIMKSKNRDQFGHYLVNAIQDINNHEVILKIVSNINNMSVVIKSERWASTNCLPVLYSIRFDYKNRESCDSSIKILSPVSYEFNDMLPFFQRLCVQGFTTPPHTNPDQTQPKVLQSFDWF</sequence>
<dbReference type="GO" id="GO:0000932">
    <property type="term" value="C:P-body"/>
    <property type="evidence" value="ECO:0007669"/>
    <property type="project" value="UniProtKB-SubCell"/>
</dbReference>
<feature type="compositionally biased region" description="Basic and acidic residues" evidence="7">
    <location>
        <begin position="96"/>
        <end position="106"/>
    </location>
</feature>
<evidence type="ECO:0000313" key="9">
    <source>
        <dbReference type="EMBL" id="CAD7641171.1"/>
    </source>
</evidence>
<dbReference type="InterPro" id="IPR019167">
    <property type="entry name" value="PAT1_dom"/>
</dbReference>
<evidence type="ECO:0000256" key="5">
    <source>
        <dbReference type="ARBA" id="ARBA00022884"/>
    </source>
</evidence>
<comment type="subcellular location">
    <subcellularLocation>
        <location evidence="2">Cytoplasm</location>
        <location evidence="2">P-body</location>
    </subcellularLocation>
    <subcellularLocation>
        <location evidence="1">Nucleus</location>
    </subcellularLocation>
</comment>
<dbReference type="PANTHER" id="PTHR21551:SF0">
    <property type="entry name" value="PROTEIN ASSOCIATED WITH TOPO II RELATED-1, ISOFORM A"/>
    <property type="match status" value="1"/>
</dbReference>
<gene>
    <name evidence="9" type="ORF">ONB1V03_LOCUS2957</name>
</gene>
<dbReference type="EMBL" id="CAJPVJ010000782">
    <property type="protein sequence ID" value="CAG2163381.1"/>
    <property type="molecule type" value="Genomic_DNA"/>
</dbReference>
<dbReference type="OrthoDB" id="8251691at2759"/>
<dbReference type="PANTHER" id="PTHR21551">
    <property type="entry name" value="TOPOISOMERASE II-ASSOCIATED PROTEIN PAT1"/>
    <property type="match status" value="1"/>
</dbReference>
<dbReference type="Proteomes" id="UP000728032">
    <property type="component" value="Unassembled WGS sequence"/>
</dbReference>
<proteinExistence type="inferred from homology"/>
<protein>
    <recommendedName>
        <fullName evidence="8">mRNA decay factor PAT1 domain-containing protein</fullName>
    </recommendedName>
</protein>
<accession>A0A7R9QD27</accession>
<dbReference type="GO" id="GO:0000290">
    <property type="term" value="P:deadenylation-dependent decapping of nuclear-transcribed mRNA"/>
    <property type="evidence" value="ECO:0007669"/>
    <property type="project" value="InterPro"/>
</dbReference>
<dbReference type="EMBL" id="OC915607">
    <property type="protein sequence ID" value="CAD7641171.1"/>
    <property type="molecule type" value="Genomic_DNA"/>
</dbReference>
<evidence type="ECO:0000256" key="3">
    <source>
        <dbReference type="ARBA" id="ARBA00009138"/>
    </source>
</evidence>
<dbReference type="GO" id="GO:0003723">
    <property type="term" value="F:RNA binding"/>
    <property type="evidence" value="ECO:0007669"/>
    <property type="project" value="UniProtKB-KW"/>
</dbReference>
<evidence type="ECO:0000256" key="6">
    <source>
        <dbReference type="ARBA" id="ARBA00023242"/>
    </source>
</evidence>
<evidence type="ECO:0000313" key="10">
    <source>
        <dbReference type="Proteomes" id="UP000728032"/>
    </source>
</evidence>